<protein>
    <submittedName>
        <fullName evidence="1">Uncharacterized protein</fullName>
    </submittedName>
</protein>
<dbReference type="Proteomes" id="UP000314294">
    <property type="component" value="Unassembled WGS sequence"/>
</dbReference>
<gene>
    <name evidence="1" type="ORF">EYF80_008051</name>
</gene>
<comment type="caution">
    <text evidence="1">The sequence shown here is derived from an EMBL/GenBank/DDBJ whole genome shotgun (WGS) entry which is preliminary data.</text>
</comment>
<sequence length="216" mass="23202">MRGQRWQEVRIVAFSVDILSAGRPSFCQAAMSASSVSMVRGSRPGVTGMGTLQMIEYTFTPELTASGLSIAAGVLTRSYILPSEATHLQLTEVGPPDVVHELEAVAPGEVAQVGDEGGDEEDVPTQSPLLFLEVFYSLRPADVLRCQTPHLNHRDSITLIRESRKASTLAIITFAAFQLRSFGTFPPGADSTMTAAVTLVTATTGEPNDFNSVRLF</sequence>
<keyword evidence="2" id="KW-1185">Reference proteome</keyword>
<name>A0A4Z2IUK7_9TELE</name>
<evidence type="ECO:0000313" key="2">
    <source>
        <dbReference type="Proteomes" id="UP000314294"/>
    </source>
</evidence>
<dbReference type="AlphaFoldDB" id="A0A4Z2IUK7"/>
<organism evidence="1 2">
    <name type="scientific">Liparis tanakae</name>
    <name type="common">Tanaka's snailfish</name>
    <dbReference type="NCBI Taxonomy" id="230148"/>
    <lineage>
        <taxon>Eukaryota</taxon>
        <taxon>Metazoa</taxon>
        <taxon>Chordata</taxon>
        <taxon>Craniata</taxon>
        <taxon>Vertebrata</taxon>
        <taxon>Euteleostomi</taxon>
        <taxon>Actinopterygii</taxon>
        <taxon>Neopterygii</taxon>
        <taxon>Teleostei</taxon>
        <taxon>Neoteleostei</taxon>
        <taxon>Acanthomorphata</taxon>
        <taxon>Eupercaria</taxon>
        <taxon>Perciformes</taxon>
        <taxon>Cottioidei</taxon>
        <taxon>Cottales</taxon>
        <taxon>Liparidae</taxon>
        <taxon>Liparis</taxon>
    </lineage>
</organism>
<proteinExistence type="predicted"/>
<reference evidence="1 2" key="1">
    <citation type="submission" date="2019-03" db="EMBL/GenBank/DDBJ databases">
        <title>First draft genome of Liparis tanakae, snailfish: a comprehensive survey of snailfish specific genes.</title>
        <authorList>
            <person name="Kim W."/>
            <person name="Song I."/>
            <person name="Jeong J.-H."/>
            <person name="Kim D."/>
            <person name="Kim S."/>
            <person name="Ryu S."/>
            <person name="Song J.Y."/>
            <person name="Lee S.K."/>
        </authorList>
    </citation>
    <scope>NUCLEOTIDE SEQUENCE [LARGE SCALE GENOMIC DNA]</scope>
    <source>
        <tissue evidence="1">Muscle</tissue>
    </source>
</reference>
<accession>A0A4Z2IUK7</accession>
<dbReference type="EMBL" id="SRLO01000045">
    <property type="protein sequence ID" value="TNN81605.1"/>
    <property type="molecule type" value="Genomic_DNA"/>
</dbReference>
<evidence type="ECO:0000313" key="1">
    <source>
        <dbReference type="EMBL" id="TNN81605.1"/>
    </source>
</evidence>